<evidence type="ECO:0000313" key="1">
    <source>
        <dbReference type="EMBL" id="KAK0617000.1"/>
    </source>
</evidence>
<proteinExistence type="predicted"/>
<reference evidence="1" key="1">
    <citation type="submission" date="2023-06" db="EMBL/GenBank/DDBJ databases">
        <title>Genome-scale phylogeny and comparative genomics of the fungal order Sordariales.</title>
        <authorList>
            <consortium name="Lawrence Berkeley National Laboratory"/>
            <person name="Hensen N."/>
            <person name="Bonometti L."/>
            <person name="Westerberg I."/>
            <person name="Brannstrom I.O."/>
            <person name="Guillou S."/>
            <person name="Cros-Aarteil S."/>
            <person name="Calhoun S."/>
            <person name="Haridas S."/>
            <person name="Kuo A."/>
            <person name="Mondo S."/>
            <person name="Pangilinan J."/>
            <person name="Riley R."/>
            <person name="Labutti K."/>
            <person name="Andreopoulos B."/>
            <person name="Lipzen A."/>
            <person name="Chen C."/>
            <person name="Yanf M."/>
            <person name="Daum C."/>
            <person name="Ng V."/>
            <person name="Clum A."/>
            <person name="Steindorff A."/>
            <person name="Ohm R."/>
            <person name="Martin F."/>
            <person name="Silar P."/>
            <person name="Natvig D."/>
            <person name="Lalanne C."/>
            <person name="Gautier V."/>
            <person name="Ament-Velasquez S.L."/>
            <person name="Kruys A."/>
            <person name="Hutchinson M.I."/>
            <person name="Powell A.J."/>
            <person name="Barry K."/>
            <person name="Miller A.N."/>
            <person name="Grigoriev I.V."/>
            <person name="Debuchy R."/>
            <person name="Gladieux P."/>
            <person name="Thoren M.H."/>
            <person name="Johannesson H."/>
        </authorList>
    </citation>
    <scope>NUCLEOTIDE SEQUENCE</scope>
    <source>
        <strain evidence="1">CBS 606.72</strain>
    </source>
</reference>
<accession>A0AA40BXA4</accession>
<dbReference type="EMBL" id="JAULSU010000005">
    <property type="protein sequence ID" value="KAK0617000.1"/>
    <property type="molecule type" value="Genomic_DNA"/>
</dbReference>
<dbReference type="AlphaFoldDB" id="A0AA40BXA4"/>
<keyword evidence="2" id="KW-1185">Reference proteome</keyword>
<protein>
    <submittedName>
        <fullName evidence="1">Uncharacterized protein</fullName>
    </submittedName>
</protein>
<sequence>MLSMTGNASTSWKPIWLGLGFGEPLARSADPQTKYEFYPPSCRGDEDACRFSKGVFDYAEKYGFMGLNNETGVTNDIQTRFNGITLPKPALNISAFYVPAGTIWYGKSWVDPLTKTGPYENISNARFFVPGQPDVAYTLDCIQQHGSCQAGRGVSTHTNGAPHTFKLSVDNIILHSWI</sequence>
<dbReference type="Proteomes" id="UP001175000">
    <property type="component" value="Unassembled WGS sequence"/>
</dbReference>
<comment type="caution">
    <text evidence="1">The sequence shown here is derived from an EMBL/GenBank/DDBJ whole genome shotgun (WGS) entry which is preliminary data.</text>
</comment>
<evidence type="ECO:0000313" key="2">
    <source>
        <dbReference type="Proteomes" id="UP001175000"/>
    </source>
</evidence>
<gene>
    <name evidence="1" type="ORF">B0T14DRAFT_255316</name>
</gene>
<name>A0AA40BXA4_9PEZI</name>
<organism evidence="1 2">
    <name type="scientific">Immersiella caudata</name>
    <dbReference type="NCBI Taxonomy" id="314043"/>
    <lineage>
        <taxon>Eukaryota</taxon>
        <taxon>Fungi</taxon>
        <taxon>Dikarya</taxon>
        <taxon>Ascomycota</taxon>
        <taxon>Pezizomycotina</taxon>
        <taxon>Sordariomycetes</taxon>
        <taxon>Sordariomycetidae</taxon>
        <taxon>Sordariales</taxon>
        <taxon>Lasiosphaeriaceae</taxon>
        <taxon>Immersiella</taxon>
    </lineage>
</organism>